<dbReference type="PANTHER" id="PTHR24356">
    <property type="entry name" value="SERINE/THREONINE-PROTEIN KINASE"/>
    <property type="match status" value="1"/>
</dbReference>
<evidence type="ECO:0000256" key="4">
    <source>
        <dbReference type="ARBA" id="ARBA00022679"/>
    </source>
</evidence>
<dbReference type="InterPro" id="IPR050236">
    <property type="entry name" value="Ser_Thr_kinase_AGC"/>
</dbReference>
<feature type="compositionally biased region" description="Basic and acidic residues" evidence="11">
    <location>
        <begin position="47"/>
        <end position="57"/>
    </location>
</feature>
<evidence type="ECO:0000256" key="8">
    <source>
        <dbReference type="ARBA" id="ARBA00047899"/>
    </source>
</evidence>
<dbReference type="InterPro" id="IPR039046">
    <property type="entry name" value="PDPK1"/>
</dbReference>
<feature type="compositionally biased region" description="Low complexity" evidence="11">
    <location>
        <begin position="1"/>
        <end position="14"/>
    </location>
</feature>
<comment type="similarity">
    <text evidence="1">Belongs to the protein kinase superfamily. AGC Ser/Thr protein kinase family. PDPK1 subfamily.</text>
</comment>
<keyword evidence="5 10" id="KW-0547">Nucleotide-binding</keyword>
<sequence length="832" mass="91105">MDGDLSLSQSLGGLRIANPDDSSLHSSEDATTPAPTAAAAEPPADSEPTRESTRSEQLDSPLSTTPPQPSIPPSTDCPHDAPAITEPLARPVENRSSTYLPQTDSPQQPAQPRPPISPNNNNHTLNHHNRTVLWAPLARCRASTHSAASSASESQARAESRGGSAAYQAGVPVRDNSHSDRSYRTAQLPMGNGPMVMRQPSRAHARPSGAPQLAGPPYAAENGQSSNGEDWHDRGAAVAVRQEIDANGKPVARYIKKGVRDFSFGSTLGEGSYSTVVLGTDRQTLKEYAIKILDKRHIIKEKKVKYVNIEKDTLNRLTEHPGIVRLYYTFQDERSLYFVLDLCKGGELLGVLKRMTTFDEECTRFYGAQILDTIDYMHKRGVIHRDLKPENVLLDSQMHIKITDFGTAKILKGQRKPDPSTSGMPPLESTDIPEEERASSFVGTAEYVSPELLTDKNACKASDLWAFGCIIYQLLAGRPPFKAANEYLTFQKIVGLEYEFPLGFPAVARDLVERLLVLDPTRRLPIEHVKNHEFFRGMTWGPDLWKQKAPRLKAYVPPPREPIKLNGAGEGDAFSAGINAGPSSTNNANPRVVPRLVTELPPPSQLDIEWSPVLTKSNERILKLGNVLVLSSPAVHSPSTKSGGGESEAPKKFSRFFGGSTTKKRQRLVMVTSSARIIMAAAGGDEKKAKLEISLLSPGTHWRSSTDSKGLPCWVVDTRDKHYVFEDPKPSSSNAGATAANAQEWVDSLDRAREMALTQQANGTYSADEAFRDISSELSSHANTLDRNSEVHHENPPGRTTLVKHQPTDSDSVKGKKRFSRRHSKNGLAAVF</sequence>
<comment type="caution">
    <text evidence="13">The sequence shown here is derived from an EMBL/GenBank/DDBJ whole genome shotgun (WGS) entry which is preliminary data.</text>
</comment>
<feature type="domain" description="Protein kinase" evidence="12">
    <location>
        <begin position="262"/>
        <end position="535"/>
    </location>
</feature>
<feature type="region of interest" description="Disordered" evidence="11">
    <location>
        <begin position="782"/>
        <end position="832"/>
    </location>
</feature>
<dbReference type="EC" id="2.7.11.1" evidence="2"/>
<keyword evidence="6 13" id="KW-0418">Kinase</keyword>
<keyword evidence="4" id="KW-0808">Transferase</keyword>
<comment type="catalytic activity">
    <reaction evidence="8">
        <text>L-threonyl-[protein] + ATP = O-phospho-L-threonyl-[protein] + ADP + H(+)</text>
        <dbReference type="Rhea" id="RHEA:46608"/>
        <dbReference type="Rhea" id="RHEA-COMP:11060"/>
        <dbReference type="Rhea" id="RHEA-COMP:11605"/>
        <dbReference type="ChEBI" id="CHEBI:15378"/>
        <dbReference type="ChEBI" id="CHEBI:30013"/>
        <dbReference type="ChEBI" id="CHEBI:30616"/>
        <dbReference type="ChEBI" id="CHEBI:61977"/>
        <dbReference type="ChEBI" id="CHEBI:456216"/>
        <dbReference type="EC" id="2.7.11.1"/>
    </reaction>
</comment>
<evidence type="ECO:0000313" key="13">
    <source>
        <dbReference type="EMBL" id="OGM39507.1"/>
    </source>
</evidence>
<comment type="catalytic activity">
    <reaction evidence="9">
        <text>L-seryl-[protein] + ATP = O-phospho-L-seryl-[protein] + ADP + H(+)</text>
        <dbReference type="Rhea" id="RHEA:17989"/>
        <dbReference type="Rhea" id="RHEA-COMP:9863"/>
        <dbReference type="Rhea" id="RHEA-COMP:11604"/>
        <dbReference type="ChEBI" id="CHEBI:15378"/>
        <dbReference type="ChEBI" id="CHEBI:29999"/>
        <dbReference type="ChEBI" id="CHEBI:30616"/>
        <dbReference type="ChEBI" id="CHEBI:83421"/>
        <dbReference type="ChEBI" id="CHEBI:456216"/>
        <dbReference type="EC" id="2.7.11.1"/>
    </reaction>
</comment>
<keyword evidence="7 10" id="KW-0067">ATP-binding</keyword>
<dbReference type="OrthoDB" id="347657at2759"/>
<feature type="binding site" evidence="10">
    <location>
        <position position="291"/>
    </location>
    <ligand>
        <name>ATP</name>
        <dbReference type="ChEBI" id="CHEBI:30616"/>
    </ligand>
</feature>
<dbReference type="SMART" id="SM00220">
    <property type="entry name" value="S_TKc"/>
    <property type="match status" value="1"/>
</dbReference>
<dbReference type="GO" id="GO:0035556">
    <property type="term" value="P:intracellular signal transduction"/>
    <property type="evidence" value="ECO:0007669"/>
    <property type="project" value="TreeGrafter"/>
</dbReference>
<evidence type="ECO:0000256" key="1">
    <source>
        <dbReference type="ARBA" id="ARBA00010006"/>
    </source>
</evidence>
<feature type="compositionally biased region" description="Low complexity" evidence="11">
    <location>
        <begin position="145"/>
        <end position="157"/>
    </location>
</feature>
<dbReference type="InterPro" id="IPR000719">
    <property type="entry name" value="Prot_kinase_dom"/>
</dbReference>
<dbReference type="GeneID" id="34455234"/>
<dbReference type="GO" id="GO:0004674">
    <property type="term" value="F:protein serine/threonine kinase activity"/>
    <property type="evidence" value="ECO:0007669"/>
    <property type="project" value="UniProtKB-KW"/>
</dbReference>
<feature type="region of interest" description="Disordered" evidence="11">
    <location>
        <begin position="413"/>
        <end position="435"/>
    </location>
</feature>
<evidence type="ECO:0000256" key="6">
    <source>
        <dbReference type="ARBA" id="ARBA00022777"/>
    </source>
</evidence>
<evidence type="ECO:0000259" key="12">
    <source>
        <dbReference type="PROSITE" id="PS50011"/>
    </source>
</evidence>
<protein>
    <recommendedName>
        <fullName evidence="2">non-specific serine/threonine protein kinase</fullName>
        <ecNumber evidence="2">2.7.11.1</ecNumber>
    </recommendedName>
</protein>
<reference evidence="13 14" key="1">
    <citation type="journal article" date="2016" name="Genome Biol. Evol.">
        <title>Draft genome sequence of an aflatoxigenic Aspergillus species, A. bombycis.</title>
        <authorList>
            <person name="Moore G.G."/>
            <person name="Mack B.M."/>
            <person name="Beltz S.B."/>
            <person name="Gilbert M.K."/>
        </authorList>
    </citation>
    <scope>NUCLEOTIDE SEQUENCE [LARGE SCALE GENOMIC DNA]</scope>
    <source>
        <strain evidence="14">NRRL 26010</strain>
    </source>
</reference>
<feature type="region of interest" description="Disordered" evidence="11">
    <location>
        <begin position="145"/>
        <end position="231"/>
    </location>
</feature>
<dbReference type="EMBL" id="LYCR01000199">
    <property type="protein sequence ID" value="OGM39507.1"/>
    <property type="molecule type" value="Genomic_DNA"/>
</dbReference>
<evidence type="ECO:0000256" key="9">
    <source>
        <dbReference type="ARBA" id="ARBA00048679"/>
    </source>
</evidence>
<organism evidence="13 14">
    <name type="scientific">Aspergillus bombycis</name>
    <dbReference type="NCBI Taxonomy" id="109264"/>
    <lineage>
        <taxon>Eukaryota</taxon>
        <taxon>Fungi</taxon>
        <taxon>Dikarya</taxon>
        <taxon>Ascomycota</taxon>
        <taxon>Pezizomycotina</taxon>
        <taxon>Eurotiomycetes</taxon>
        <taxon>Eurotiomycetidae</taxon>
        <taxon>Eurotiales</taxon>
        <taxon>Aspergillaceae</taxon>
        <taxon>Aspergillus</taxon>
    </lineage>
</organism>
<evidence type="ECO:0000256" key="10">
    <source>
        <dbReference type="PROSITE-ProRule" id="PRU10141"/>
    </source>
</evidence>
<dbReference type="GO" id="GO:0005524">
    <property type="term" value="F:ATP binding"/>
    <property type="evidence" value="ECO:0007669"/>
    <property type="project" value="UniProtKB-UniRule"/>
</dbReference>
<feature type="region of interest" description="Disordered" evidence="11">
    <location>
        <begin position="1"/>
        <end position="126"/>
    </location>
</feature>
<dbReference type="CDD" id="cd05581">
    <property type="entry name" value="STKc_PDK1"/>
    <property type="match status" value="1"/>
</dbReference>
<feature type="compositionally biased region" description="Basic and acidic residues" evidence="11">
    <location>
        <begin position="787"/>
        <end position="796"/>
    </location>
</feature>
<accession>A0A1F7ZJ75</accession>
<dbReference type="Gene3D" id="3.30.200.20">
    <property type="entry name" value="Phosphorylase Kinase, domain 1"/>
    <property type="match status" value="1"/>
</dbReference>
<dbReference type="SUPFAM" id="SSF56112">
    <property type="entry name" value="Protein kinase-like (PK-like)"/>
    <property type="match status" value="1"/>
</dbReference>
<proteinExistence type="inferred from homology"/>
<gene>
    <name evidence="13" type="ORF">ABOM_011844</name>
</gene>
<dbReference type="STRING" id="109264.A0A1F7ZJ75"/>
<keyword evidence="14" id="KW-1185">Reference proteome</keyword>
<evidence type="ECO:0000256" key="5">
    <source>
        <dbReference type="ARBA" id="ARBA00022741"/>
    </source>
</evidence>
<evidence type="ECO:0000313" key="14">
    <source>
        <dbReference type="Proteomes" id="UP000179179"/>
    </source>
</evidence>
<name>A0A1F7ZJ75_9EURO</name>
<evidence type="ECO:0000256" key="2">
    <source>
        <dbReference type="ARBA" id="ARBA00012513"/>
    </source>
</evidence>
<feature type="compositionally biased region" description="Basic residues" evidence="11">
    <location>
        <begin position="815"/>
        <end position="825"/>
    </location>
</feature>
<dbReference type="PANTHER" id="PTHR24356:SF163">
    <property type="entry name" value="3-PHOSPHOINOSITIDE-DEPENDENT PROTEIN KINASE 1-RELATED"/>
    <property type="match status" value="1"/>
</dbReference>
<dbReference type="Proteomes" id="UP000179179">
    <property type="component" value="Unassembled WGS sequence"/>
</dbReference>
<dbReference type="AlphaFoldDB" id="A0A1F7ZJ75"/>
<dbReference type="PROSITE" id="PS00108">
    <property type="entry name" value="PROTEIN_KINASE_ST"/>
    <property type="match status" value="1"/>
</dbReference>
<feature type="compositionally biased region" description="Low complexity" evidence="11">
    <location>
        <begin position="29"/>
        <end position="43"/>
    </location>
</feature>
<dbReference type="RefSeq" id="XP_022383224.1">
    <property type="nucleotide sequence ID" value="XM_022538972.1"/>
</dbReference>
<dbReference type="PROSITE" id="PS00107">
    <property type="entry name" value="PROTEIN_KINASE_ATP"/>
    <property type="match status" value="1"/>
</dbReference>
<dbReference type="InterPro" id="IPR017441">
    <property type="entry name" value="Protein_kinase_ATP_BS"/>
</dbReference>
<dbReference type="FunFam" id="3.30.200.20:FF:000128">
    <property type="entry name" value="Serine/threonine-protein kinase ksg1"/>
    <property type="match status" value="1"/>
</dbReference>
<dbReference type="FunFam" id="1.10.510.10:FF:000163">
    <property type="entry name" value="3-phosphoinositide-dependent protein kinase 1"/>
    <property type="match status" value="1"/>
</dbReference>
<dbReference type="Pfam" id="PF00069">
    <property type="entry name" value="Pkinase"/>
    <property type="match status" value="1"/>
</dbReference>
<evidence type="ECO:0000256" key="7">
    <source>
        <dbReference type="ARBA" id="ARBA00022840"/>
    </source>
</evidence>
<keyword evidence="3 13" id="KW-0723">Serine/threonine-protein kinase</keyword>
<dbReference type="PROSITE" id="PS50011">
    <property type="entry name" value="PROTEIN_KINASE_DOM"/>
    <property type="match status" value="1"/>
</dbReference>
<dbReference type="Gene3D" id="1.10.510.10">
    <property type="entry name" value="Transferase(Phosphotransferase) domain 1"/>
    <property type="match status" value="1"/>
</dbReference>
<dbReference type="InterPro" id="IPR011009">
    <property type="entry name" value="Kinase-like_dom_sf"/>
</dbReference>
<evidence type="ECO:0000256" key="11">
    <source>
        <dbReference type="SAM" id="MobiDB-lite"/>
    </source>
</evidence>
<feature type="compositionally biased region" description="Polar residues" evidence="11">
    <location>
        <begin position="94"/>
        <end position="108"/>
    </location>
</feature>
<evidence type="ECO:0000256" key="3">
    <source>
        <dbReference type="ARBA" id="ARBA00022527"/>
    </source>
</evidence>
<dbReference type="InterPro" id="IPR008271">
    <property type="entry name" value="Ser/Thr_kinase_AS"/>
</dbReference>
<feature type="region of interest" description="Disordered" evidence="11">
    <location>
        <begin position="634"/>
        <end position="657"/>
    </location>
</feature>